<keyword evidence="2" id="KW-1185">Reference proteome</keyword>
<evidence type="ECO:0000313" key="2">
    <source>
        <dbReference type="Proteomes" id="UP000570474"/>
    </source>
</evidence>
<dbReference type="RefSeq" id="WP_168874616.1">
    <property type="nucleotide sequence ID" value="NZ_JABAIA010000004.1"/>
</dbReference>
<gene>
    <name evidence="1" type="ORF">HGH92_30410</name>
</gene>
<protein>
    <submittedName>
        <fullName evidence="1">Uncharacterized protein</fullName>
    </submittedName>
</protein>
<comment type="caution">
    <text evidence="1">The sequence shown here is derived from an EMBL/GenBank/DDBJ whole genome shotgun (WGS) entry which is preliminary data.</text>
</comment>
<accession>A0A847S5E5</accession>
<evidence type="ECO:0000313" key="1">
    <source>
        <dbReference type="EMBL" id="NLR68655.1"/>
    </source>
</evidence>
<name>A0A847S5E5_9BACT</name>
<reference evidence="1 2" key="1">
    <citation type="submission" date="2020-04" db="EMBL/GenBank/DDBJ databases">
        <authorList>
            <person name="Yin C."/>
        </authorList>
    </citation>
    <scope>NUCLEOTIDE SEQUENCE [LARGE SCALE GENOMIC DNA]</scope>
    <source>
        <strain evidence="1 2">Ae27</strain>
    </source>
</reference>
<proteinExistence type="predicted"/>
<dbReference type="AlphaFoldDB" id="A0A847S5E5"/>
<organism evidence="1 2">
    <name type="scientific">Chitinophaga varians</name>
    <dbReference type="NCBI Taxonomy" id="2202339"/>
    <lineage>
        <taxon>Bacteria</taxon>
        <taxon>Pseudomonadati</taxon>
        <taxon>Bacteroidota</taxon>
        <taxon>Chitinophagia</taxon>
        <taxon>Chitinophagales</taxon>
        <taxon>Chitinophagaceae</taxon>
        <taxon>Chitinophaga</taxon>
    </lineage>
</organism>
<sequence length="51" mass="5656">MKKIKFDADQAKKVQEALESIKNETLKAMAADMIQGGVNVNPWAKSTFSKD</sequence>
<dbReference type="EMBL" id="JABAIA010000004">
    <property type="protein sequence ID" value="NLR68655.1"/>
    <property type="molecule type" value="Genomic_DNA"/>
</dbReference>
<dbReference type="Proteomes" id="UP000570474">
    <property type="component" value="Unassembled WGS sequence"/>
</dbReference>